<proteinExistence type="predicted"/>
<evidence type="ECO:0000313" key="3">
    <source>
        <dbReference type="Proteomes" id="UP000006727"/>
    </source>
</evidence>
<protein>
    <submittedName>
        <fullName evidence="1 2">Uncharacterized protein</fullName>
    </submittedName>
</protein>
<evidence type="ECO:0000313" key="2">
    <source>
        <dbReference type="EnsemblPlants" id="PAC:32903577.CDS.1"/>
    </source>
</evidence>
<name>A0A2K1INB3_PHYPA</name>
<reference evidence="2" key="3">
    <citation type="submission" date="2020-12" db="UniProtKB">
        <authorList>
            <consortium name="EnsemblPlants"/>
        </authorList>
    </citation>
    <scope>IDENTIFICATION</scope>
</reference>
<dbReference type="AlphaFoldDB" id="A0A2K1INB3"/>
<evidence type="ECO:0000313" key="1">
    <source>
        <dbReference type="EMBL" id="PNR30772.1"/>
    </source>
</evidence>
<sequence>MIPLFSKLLLKGGAAHEASMAVVWKHINMELCLSTAHRYCTHFFLLPSLWVRPMHHPRIGLYFRGYS</sequence>
<dbReference type="EnsemblPlants" id="Pp3c22_13220V3.1">
    <property type="protein sequence ID" value="PAC:32903577.CDS.1"/>
    <property type="gene ID" value="Pp3c22_13220"/>
</dbReference>
<reference evidence="1 3" key="1">
    <citation type="journal article" date="2008" name="Science">
        <title>The Physcomitrella genome reveals evolutionary insights into the conquest of land by plants.</title>
        <authorList>
            <person name="Rensing S."/>
            <person name="Lang D."/>
            <person name="Zimmer A."/>
            <person name="Terry A."/>
            <person name="Salamov A."/>
            <person name="Shapiro H."/>
            <person name="Nishiyama T."/>
            <person name="Perroud P.-F."/>
            <person name="Lindquist E."/>
            <person name="Kamisugi Y."/>
            <person name="Tanahashi T."/>
            <person name="Sakakibara K."/>
            <person name="Fujita T."/>
            <person name="Oishi K."/>
            <person name="Shin-I T."/>
            <person name="Kuroki Y."/>
            <person name="Toyoda A."/>
            <person name="Suzuki Y."/>
            <person name="Hashimoto A."/>
            <person name="Yamaguchi K."/>
            <person name="Sugano A."/>
            <person name="Kohara Y."/>
            <person name="Fujiyama A."/>
            <person name="Anterola A."/>
            <person name="Aoki S."/>
            <person name="Ashton N."/>
            <person name="Barbazuk W.B."/>
            <person name="Barker E."/>
            <person name="Bennetzen J."/>
            <person name="Bezanilla M."/>
            <person name="Blankenship R."/>
            <person name="Cho S.H."/>
            <person name="Dutcher S."/>
            <person name="Estelle M."/>
            <person name="Fawcett J.A."/>
            <person name="Gundlach H."/>
            <person name="Hanada K."/>
            <person name="Heyl A."/>
            <person name="Hicks K.A."/>
            <person name="Hugh J."/>
            <person name="Lohr M."/>
            <person name="Mayer K."/>
            <person name="Melkozernov A."/>
            <person name="Murata T."/>
            <person name="Nelson D."/>
            <person name="Pils B."/>
            <person name="Prigge M."/>
            <person name="Reiss B."/>
            <person name="Renner T."/>
            <person name="Rombauts S."/>
            <person name="Rushton P."/>
            <person name="Sanderfoot A."/>
            <person name="Schween G."/>
            <person name="Shiu S.-H."/>
            <person name="Stueber K."/>
            <person name="Theodoulou F.L."/>
            <person name="Tu H."/>
            <person name="Van de Peer Y."/>
            <person name="Verrier P.J."/>
            <person name="Waters E."/>
            <person name="Wood A."/>
            <person name="Yang L."/>
            <person name="Cove D."/>
            <person name="Cuming A."/>
            <person name="Hasebe M."/>
            <person name="Lucas S."/>
            <person name="Mishler D.B."/>
            <person name="Reski R."/>
            <person name="Grigoriev I."/>
            <person name="Quatrano R.S."/>
            <person name="Boore J.L."/>
        </authorList>
    </citation>
    <scope>NUCLEOTIDE SEQUENCE [LARGE SCALE GENOMIC DNA]</scope>
    <source>
        <strain evidence="2 3">cv. Gransden 2004</strain>
    </source>
</reference>
<organism evidence="1">
    <name type="scientific">Physcomitrium patens</name>
    <name type="common">Spreading-leaved earth moss</name>
    <name type="synonym">Physcomitrella patens</name>
    <dbReference type="NCBI Taxonomy" id="3218"/>
    <lineage>
        <taxon>Eukaryota</taxon>
        <taxon>Viridiplantae</taxon>
        <taxon>Streptophyta</taxon>
        <taxon>Embryophyta</taxon>
        <taxon>Bryophyta</taxon>
        <taxon>Bryophytina</taxon>
        <taxon>Bryopsida</taxon>
        <taxon>Funariidae</taxon>
        <taxon>Funariales</taxon>
        <taxon>Funariaceae</taxon>
        <taxon>Physcomitrium</taxon>
    </lineage>
</organism>
<accession>A0A2K1INB3</accession>
<dbReference type="EMBL" id="ABEU02000022">
    <property type="protein sequence ID" value="PNR30772.1"/>
    <property type="molecule type" value="Genomic_DNA"/>
</dbReference>
<keyword evidence="3" id="KW-1185">Reference proteome</keyword>
<dbReference type="Gramene" id="Pp3c22_13220V3.2">
    <property type="protein sequence ID" value="PAC:32903578.CDS.1"/>
    <property type="gene ID" value="Pp3c22_13220"/>
</dbReference>
<dbReference type="Proteomes" id="UP000006727">
    <property type="component" value="Chromosome 22"/>
</dbReference>
<reference evidence="1 3" key="2">
    <citation type="journal article" date="2018" name="Plant J.">
        <title>The Physcomitrella patens chromosome-scale assembly reveals moss genome structure and evolution.</title>
        <authorList>
            <person name="Lang D."/>
            <person name="Ullrich K.K."/>
            <person name="Murat F."/>
            <person name="Fuchs J."/>
            <person name="Jenkins J."/>
            <person name="Haas F.B."/>
            <person name="Piednoel M."/>
            <person name="Gundlach H."/>
            <person name="Van Bel M."/>
            <person name="Meyberg R."/>
            <person name="Vives C."/>
            <person name="Morata J."/>
            <person name="Symeonidi A."/>
            <person name="Hiss M."/>
            <person name="Muchero W."/>
            <person name="Kamisugi Y."/>
            <person name="Saleh O."/>
            <person name="Blanc G."/>
            <person name="Decker E.L."/>
            <person name="van Gessel N."/>
            <person name="Grimwood J."/>
            <person name="Hayes R.D."/>
            <person name="Graham S.W."/>
            <person name="Gunter L.E."/>
            <person name="McDaniel S.F."/>
            <person name="Hoernstein S.N.W."/>
            <person name="Larsson A."/>
            <person name="Li F.W."/>
            <person name="Perroud P.F."/>
            <person name="Phillips J."/>
            <person name="Ranjan P."/>
            <person name="Rokshar D.S."/>
            <person name="Rothfels C.J."/>
            <person name="Schneider L."/>
            <person name="Shu S."/>
            <person name="Stevenson D.W."/>
            <person name="Thummler F."/>
            <person name="Tillich M."/>
            <person name="Villarreal Aguilar J.C."/>
            <person name="Widiez T."/>
            <person name="Wong G.K."/>
            <person name="Wymore A."/>
            <person name="Zhang Y."/>
            <person name="Zimmer A.D."/>
            <person name="Quatrano R.S."/>
            <person name="Mayer K.F.X."/>
            <person name="Goodstein D."/>
            <person name="Casacuberta J.M."/>
            <person name="Vandepoele K."/>
            <person name="Reski R."/>
            <person name="Cuming A.C."/>
            <person name="Tuskan G.A."/>
            <person name="Maumus F."/>
            <person name="Salse J."/>
            <person name="Schmutz J."/>
            <person name="Rensing S.A."/>
        </authorList>
    </citation>
    <scope>NUCLEOTIDE SEQUENCE [LARGE SCALE GENOMIC DNA]</scope>
    <source>
        <strain evidence="2 3">cv. Gransden 2004</strain>
    </source>
</reference>
<dbReference type="EnsemblPlants" id="Pp3c22_13220V3.2">
    <property type="protein sequence ID" value="PAC:32903578.CDS.1"/>
    <property type="gene ID" value="Pp3c22_13220"/>
</dbReference>
<gene>
    <name evidence="1" type="ORF">PHYPA_027088</name>
</gene>
<dbReference type="Gramene" id="Pp3c22_13220V3.1">
    <property type="protein sequence ID" value="PAC:32903577.CDS.1"/>
    <property type="gene ID" value="Pp3c22_13220"/>
</dbReference>
<dbReference type="InParanoid" id="A0A2K1INB3"/>